<proteinExistence type="predicted"/>
<keyword evidence="3" id="KW-1185">Reference proteome</keyword>
<comment type="caution">
    <text evidence="2">The sequence shown here is derived from an EMBL/GenBank/DDBJ whole genome shotgun (WGS) entry which is preliminary data.</text>
</comment>
<evidence type="ECO:0000256" key="1">
    <source>
        <dbReference type="SAM" id="Phobius"/>
    </source>
</evidence>
<sequence length="284" mass="30668">MPRPPRTSEAGGARRPRVRAWSAAGRRAELAAAEAAAERAALDRGVRYRSVFLVLVGTILMVAAVTVLLGTIGLLRETRSRPLTVAERADYVRTDIARRWHAWPADVVFPDELEYLGLERTQQYARRVGIAPESPCAAGLDASVGRVVGAHDCRTLLRATYVDQTSTFAITVGVAVFASEEDRVRAAAELPADDRVGVRPVAFPRTATELFGAAQRQRNGWVGAGPYLVFSTAGYSDGRTRDAVPPEELLHSELWPAAQSVAGRIARSLGEPPTVPRCTQGNVC</sequence>
<keyword evidence="1" id="KW-0472">Membrane</keyword>
<protein>
    <submittedName>
        <fullName evidence="2">Uncharacterized protein</fullName>
    </submittedName>
</protein>
<dbReference type="AlphaFoldDB" id="A0A366LYR4"/>
<organism evidence="2 3">
    <name type="scientific">Spongiactinospora rosea</name>
    <dbReference type="NCBI Taxonomy" id="2248750"/>
    <lineage>
        <taxon>Bacteria</taxon>
        <taxon>Bacillati</taxon>
        <taxon>Actinomycetota</taxon>
        <taxon>Actinomycetes</taxon>
        <taxon>Streptosporangiales</taxon>
        <taxon>Streptosporangiaceae</taxon>
        <taxon>Spongiactinospora</taxon>
    </lineage>
</organism>
<dbReference type="EMBL" id="QMEY01000007">
    <property type="protein sequence ID" value="RBQ18720.1"/>
    <property type="molecule type" value="Genomic_DNA"/>
</dbReference>
<keyword evidence="1" id="KW-0812">Transmembrane</keyword>
<dbReference type="OrthoDB" id="3386555at2"/>
<accession>A0A366LYR4</accession>
<evidence type="ECO:0000313" key="3">
    <source>
        <dbReference type="Proteomes" id="UP000253303"/>
    </source>
</evidence>
<dbReference type="Proteomes" id="UP000253303">
    <property type="component" value="Unassembled WGS sequence"/>
</dbReference>
<feature type="transmembrane region" description="Helical" evidence="1">
    <location>
        <begin position="51"/>
        <end position="75"/>
    </location>
</feature>
<evidence type="ECO:0000313" key="2">
    <source>
        <dbReference type="EMBL" id="RBQ18720.1"/>
    </source>
</evidence>
<keyword evidence="1" id="KW-1133">Transmembrane helix</keyword>
<gene>
    <name evidence="2" type="ORF">DP939_18185</name>
</gene>
<name>A0A366LYR4_9ACTN</name>
<reference evidence="2 3" key="1">
    <citation type="submission" date="2018-06" db="EMBL/GenBank/DDBJ databases">
        <title>Sphaerisporangium craniellae sp. nov., isolated from a marine sponge in the South China Sea.</title>
        <authorList>
            <person name="Li L."/>
        </authorList>
    </citation>
    <scope>NUCLEOTIDE SEQUENCE [LARGE SCALE GENOMIC DNA]</scope>
    <source>
        <strain evidence="2 3">LHW63015</strain>
    </source>
</reference>